<feature type="non-terminal residue" evidence="1">
    <location>
        <position position="1147"/>
    </location>
</feature>
<proteinExistence type="predicted"/>
<sequence>MAIEPAFDRLNVNDGYSPSFSYKIESEGEILLDTKFAEELQFQEALMASLISCQMATNVSLSTPSRTHMEAISEHKIEPSLKVHEKVGSSLRSCDLCLERKETDQIVKNESSEDGIFINAECAEELQFLEAPTASLISCQMASNVSSSTPTKTNMEAISEHRTEPSLQVQEKCESSLSSCDVHPGRKETDQIIRNESSGLIFCSRCRSVCSKYENILQKMLSYELVDDVTQLSSLHTNRPSVHEAIELSENQWSSSKELSMEMTSGNDTGKSLTADASGSINNPTTRTETEPVSGGAAKIVSLNSSQDEDRKIAESIAAKQDGTPQSPKAADTGKQVEEQGGQDEISEEKCESSLSTRDICPERKGKSESSLSIGAKKEGTPQSPNTETHEDKGVDQNSDIPLNVNSESLVSGGNGGPRPTSSYTKNVASQLVDCPPVGHTRSGEGGIDSDSTPRKGSETGQKERVADDIQNNVTAALDYHGDSHDLDDNNKSRLFKELAPEDVNENTEQFYCPACAEVSDTIKWYQGLQALVSHAKNTEEVAKLHRKIAQLSEKKLGRKGTSDGPAGEVSSKWKGIRDEKKDREIVWPPMVVVRNTASLQEDENNKRSGIADQELLDLFSSYDAIEKVQQAYNSDGHCGMSILIFESSARGYLEAERLDRHFADQGTGRNVWNRSPLYLLPGGELQLHGYMAEERDVDLFNQYSTGKPKLKYLIRSYQDTVVNRIRQMTEDDNKRIWLTNRVERLEESNGIMREILLKVMREIDILRKENKLQHEQNIEEMDFQEPSFKDSQIKIILEERGKKGGDLKSSKKDEEHENVRESNGSPSNTQDEKYRVQETARIEENEVKEKEASDTGQLLEEHGGQDELKEEKCESSTSTCEICLERKQTDQIIRNETSGQIFCLGCSETVNLSENQWSCSKELSMDKGSRNDAGNPLTADASGSNNNPSPNTETEPVSRGKAKIISLTSTRYEYMKGAESIAAKPVGTLQSPNTKAQEDKGVDQNSDVPLNLNSELLVSNGNGGALDDSKKSRLSEGVAPVNVNKPIEQFYCPACKEVSGAIQWYQGLPALISHAKDTEEGGKLHRKLAHLLTTNFSKKGTSESSAGEVLSKWKGLNDKKKDREVVWPPMVVVRNTASLKKDENNK</sequence>
<keyword evidence="2" id="KW-1185">Reference proteome</keyword>
<gene>
    <name evidence="1" type="ORF">D5086_007467</name>
</gene>
<accession>A0ACC4CNH5</accession>
<evidence type="ECO:0000313" key="2">
    <source>
        <dbReference type="Proteomes" id="UP000309997"/>
    </source>
</evidence>
<dbReference type="EMBL" id="RCHU02000003">
    <property type="protein sequence ID" value="KAL3599549.1"/>
    <property type="molecule type" value="Genomic_DNA"/>
</dbReference>
<organism evidence="1 2">
    <name type="scientific">Populus alba</name>
    <name type="common">White poplar</name>
    <dbReference type="NCBI Taxonomy" id="43335"/>
    <lineage>
        <taxon>Eukaryota</taxon>
        <taxon>Viridiplantae</taxon>
        <taxon>Streptophyta</taxon>
        <taxon>Embryophyta</taxon>
        <taxon>Tracheophyta</taxon>
        <taxon>Spermatophyta</taxon>
        <taxon>Magnoliopsida</taxon>
        <taxon>eudicotyledons</taxon>
        <taxon>Gunneridae</taxon>
        <taxon>Pentapetalae</taxon>
        <taxon>rosids</taxon>
        <taxon>fabids</taxon>
        <taxon>Malpighiales</taxon>
        <taxon>Salicaceae</taxon>
        <taxon>Saliceae</taxon>
        <taxon>Populus</taxon>
    </lineage>
</organism>
<reference evidence="1 2" key="1">
    <citation type="journal article" date="2024" name="Plant Biotechnol. J.">
        <title>Genome and CRISPR/Cas9 system of a widespread forest tree (Populus alba) in the world.</title>
        <authorList>
            <person name="Liu Y.J."/>
            <person name="Jiang P.F."/>
            <person name="Han X.M."/>
            <person name="Li X.Y."/>
            <person name="Wang H.M."/>
            <person name="Wang Y.J."/>
            <person name="Wang X.X."/>
            <person name="Zeng Q.Y."/>
        </authorList>
    </citation>
    <scope>NUCLEOTIDE SEQUENCE [LARGE SCALE GENOMIC DNA]</scope>
    <source>
        <strain evidence="2">cv. PAL-ZL1</strain>
    </source>
</reference>
<dbReference type="Proteomes" id="UP000309997">
    <property type="component" value="Unassembled WGS sequence"/>
</dbReference>
<name>A0ACC4CNH5_POPAL</name>
<protein>
    <submittedName>
        <fullName evidence="1">Uncharacterized protein</fullName>
    </submittedName>
</protein>
<evidence type="ECO:0000313" key="1">
    <source>
        <dbReference type="EMBL" id="KAL3599549.1"/>
    </source>
</evidence>
<comment type="caution">
    <text evidence="1">The sequence shown here is derived from an EMBL/GenBank/DDBJ whole genome shotgun (WGS) entry which is preliminary data.</text>
</comment>